<dbReference type="EMBL" id="UZAJ01017435">
    <property type="protein sequence ID" value="VDO78992.1"/>
    <property type="molecule type" value="Genomic_DNA"/>
</dbReference>
<keyword evidence="4" id="KW-1185">Reference proteome</keyword>
<dbReference type="InterPro" id="IPR001762">
    <property type="entry name" value="Disintegrin_dom"/>
</dbReference>
<evidence type="ECO:0000313" key="3">
    <source>
        <dbReference type="EMBL" id="VDO78992.1"/>
    </source>
</evidence>
<dbReference type="STRING" id="387005.A0A183HW96"/>
<accession>A0A183HW96</accession>
<evidence type="ECO:0000313" key="5">
    <source>
        <dbReference type="WBParaSite" id="OFLC_0001175801-mRNA-1"/>
    </source>
</evidence>
<dbReference type="WBParaSite" id="OFLC_0001175801-mRNA-1">
    <property type="protein sequence ID" value="OFLC_0001175801-mRNA-1"/>
    <property type="gene ID" value="OFLC_0001175801"/>
</dbReference>
<dbReference type="AlphaFoldDB" id="A0A183HW96"/>
<organism evidence="5">
    <name type="scientific">Onchocerca flexuosa</name>
    <dbReference type="NCBI Taxonomy" id="387005"/>
    <lineage>
        <taxon>Eukaryota</taxon>
        <taxon>Metazoa</taxon>
        <taxon>Ecdysozoa</taxon>
        <taxon>Nematoda</taxon>
        <taxon>Chromadorea</taxon>
        <taxon>Rhabditida</taxon>
        <taxon>Spirurina</taxon>
        <taxon>Spiruromorpha</taxon>
        <taxon>Filarioidea</taxon>
        <taxon>Onchocercidae</taxon>
        <taxon>Onchocerca</taxon>
    </lineage>
</organism>
<reference evidence="3 4" key="2">
    <citation type="submission" date="2018-11" db="EMBL/GenBank/DDBJ databases">
        <authorList>
            <consortium name="Pathogen Informatics"/>
        </authorList>
    </citation>
    <scope>NUCLEOTIDE SEQUENCE [LARGE SCALE GENOMIC DNA]</scope>
</reference>
<reference evidence="5" key="1">
    <citation type="submission" date="2016-06" db="UniProtKB">
        <authorList>
            <consortium name="WormBaseParasite"/>
        </authorList>
    </citation>
    <scope>IDENTIFICATION</scope>
</reference>
<evidence type="ECO:0000259" key="2">
    <source>
        <dbReference type="PROSITE" id="PS50214"/>
    </source>
</evidence>
<dbReference type="PANTHER" id="PTHR11905">
    <property type="entry name" value="ADAM A DISINTEGRIN AND METALLOPROTEASE DOMAIN"/>
    <property type="match status" value="1"/>
</dbReference>
<dbReference type="GO" id="GO:0006509">
    <property type="term" value="P:membrane protein ectodomain proteolysis"/>
    <property type="evidence" value="ECO:0007669"/>
    <property type="project" value="TreeGrafter"/>
</dbReference>
<dbReference type="InterPro" id="IPR036436">
    <property type="entry name" value="Disintegrin_dom_sf"/>
</dbReference>
<evidence type="ECO:0000256" key="1">
    <source>
        <dbReference type="PROSITE-ProRule" id="PRU00068"/>
    </source>
</evidence>
<evidence type="ECO:0000313" key="4">
    <source>
        <dbReference type="Proteomes" id="UP000267606"/>
    </source>
</evidence>
<sequence length="61" mass="6638">MHSILQSGYLQCLLNKPLQASTLQQCGNGIIDGEEECDCGLRENCLDPCCDPLTCTLRAHA</sequence>
<gene>
    <name evidence="3" type="ORF">OFLC_LOCUS11759</name>
</gene>
<dbReference type="SUPFAM" id="SSF57552">
    <property type="entry name" value="Blood coagulation inhibitor (disintegrin)"/>
    <property type="match status" value="1"/>
</dbReference>
<comment type="caution">
    <text evidence="1">Lacks conserved residue(s) required for the propagation of feature annotation.</text>
</comment>
<dbReference type="Gene3D" id="4.10.70.10">
    <property type="entry name" value="Disintegrin domain"/>
    <property type="match status" value="1"/>
</dbReference>
<name>A0A183HW96_9BILA</name>
<dbReference type="PANTHER" id="PTHR11905:SF248">
    <property type="entry name" value="DISINTEGRIN AND METALLOPROTEINASE DOMAIN-CONTAINING PROTEIN UNC-71"/>
    <property type="match status" value="1"/>
</dbReference>
<proteinExistence type="predicted"/>
<protein>
    <submittedName>
        <fullName evidence="5">Disintegrin domain-containing protein</fullName>
    </submittedName>
</protein>
<feature type="domain" description="Disintegrin" evidence="2">
    <location>
        <begin position="23"/>
        <end position="61"/>
    </location>
</feature>
<dbReference type="PROSITE" id="PS50214">
    <property type="entry name" value="DISINTEGRIN_2"/>
    <property type="match status" value="1"/>
</dbReference>
<dbReference type="Proteomes" id="UP000267606">
    <property type="component" value="Unassembled WGS sequence"/>
</dbReference>